<accession>A0AAU6W252</accession>
<dbReference type="EMBL" id="PP179325">
    <property type="protein sequence ID" value="XAI70531.1"/>
    <property type="molecule type" value="Genomic_DNA"/>
</dbReference>
<proteinExistence type="predicted"/>
<gene>
    <name evidence="1" type="ORF">Touem01_00002</name>
</gene>
<evidence type="ECO:0000313" key="1">
    <source>
        <dbReference type="EMBL" id="XAI70531.1"/>
    </source>
</evidence>
<reference evidence="1" key="1">
    <citation type="journal article" date="2024" name="J. Gen. Virol.">
        <title>Novel phages of Pseudomonas syringae unveil numerous potential auxiliary metabolic genes.</title>
        <authorList>
            <person name="Feltin C."/>
            <person name="Garneau J.R."/>
            <person name="Morris C.E."/>
            <person name="Berard A."/>
            <person name="Torres-Barcelo C."/>
        </authorList>
    </citation>
    <scope>NUCLEOTIDE SEQUENCE</scope>
</reference>
<name>A0AAU6W252_9VIRU</name>
<protein>
    <submittedName>
        <fullName evidence="1">Uncharacterized protein</fullName>
    </submittedName>
</protein>
<organism evidence="1">
    <name type="scientific">Pseudomonas phage Touem01</name>
    <dbReference type="NCBI Taxonomy" id="3138548"/>
    <lineage>
        <taxon>Viruses</taxon>
    </lineage>
</organism>
<sequence length="109" mass="11872">MKHEFKPGDLAMTVNLGVNTGKAVELIEHLGTPDTVLVQGKEIYNLRGVDIWKVKALGDPMTPGKEVSEFLGIGPMVEIPVPTQNLMPLRGDEHDDLITTERPAELVSA</sequence>